<sequence length="265" mass="29213">MTDDATLHIRGVNKTFLRTGKPSVEALRDIDLTVKDGEFVAIVGASGSGKSTLLRIIDGLMPASSGTIAVGSRAVSRPGPDRAMVFQNDSLLPWKTVIENVGYGLAIGGMARAEREAIARRFIELAGLRGFEHHYPHQLSGGMRQRVNVARALAVDPRILLLDEPFAALDAQTREIMQAELLSIWGRQKKTVVLITHQIDEAVFLSDRVVVFSARPGQIRAEIPIDLPRPRDLEVKRSLAFVQLVDEIWKLIEHEVRLGMSLAVD</sequence>
<dbReference type="PROSITE" id="PS50893">
    <property type="entry name" value="ABC_TRANSPORTER_2"/>
    <property type="match status" value="1"/>
</dbReference>
<dbReference type="EMBL" id="BSFM01000017">
    <property type="protein sequence ID" value="GLK85573.1"/>
    <property type="molecule type" value="Genomic_DNA"/>
</dbReference>
<comment type="similarity">
    <text evidence="1">Belongs to the ABC transporter superfamily.</text>
</comment>
<evidence type="ECO:0000313" key="7">
    <source>
        <dbReference type="Proteomes" id="UP001143330"/>
    </source>
</evidence>
<dbReference type="SUPFAM" id="SSF52540">
    <property type="entry name" value="P-loop containing nucleoside triphosphate hydrolases"/>
    <property type="match status" value="1"/>
</dbReference>
<keyword evidence="7" id="KW-1185">Reference proteome</keyword>
<comment type="caution">
    <text evidence="6">The sequence shown here is derived from an EMBL/GenBank/DDBJ whole genome shotgun (WGS) entry which is preliminary data.</text>
</comment>
<evidence type="ECO:0000256" key="1">
    <source>
        <dbReference type="ARBA" id="ARBA00005417"/>
    </source>
</evidence>
<dbReference type="InterPro" id="IPR050166">
    <property type="entry name" value="ABC_transporter_ATP-bind"/>
</dbReference>
<dbReference type="Gene3D" id="3.40.50.300">
    <property type="entry name" value="P-loop containing nucleotide triphosphate hydrolases"/>
    <property type="match status" value="1"/>
</dbReference>
<dbReference type="Pfam" id="PF00005">
    <property type="entry name" value="ABC_tran"/>
    <property type="match status" value="1"/>
</dbReference>
<evidence type="ECO:0000256" key="2">
    <source>
        <dbReference type="ARBA" id="ARBA00022448"/>
    </source>
</evidence>
<dbReference type="InterPro" id="IPR017871">
    <property type="entry name" value="ABC_transporter-like_CS"/>
</dbReference>
<keyword evidence="4 6" id="KW-0067">ATP-binding</keyword>
<dbReference type="GO" id="GO:0016887">
    <property type="term" value="F:ATP hydrolysis activity"/>
    <property type="evidence" value="ECO:0007669"/>
    <property type="project" value="InterPro"/>
</dbReference>
<dbReference type="InterPro" id="IPR027417">
    <property type="entry name" value="P-loop_NTPase"/>
</dbReference>
<dbReference type="GO" id="GO:0005524">
    <property type="term" value="F:ATP binding"/>
    <property type="evidence" value="ECO:0007669"/>
    <property type="project" value="UniProtKB-KW"/>
</dbReference>
<keyword evidence="3" id="KW-0547">Nucleotide-binding</keyword>
<dbReference type="CDD" id="cd03293">
    <property type="entry name" value="ABC_NrtD_SsuB_transporters"/>
    <property type="match status" value="1"/>
</dbReference>
<dbReference type="PANTHER" id="PTHR42788">
    <property type="entry name" value="TAURINE IMPORT ATP-BINDING PROTEIN-RELATED"/>
    <property type="match status" value="1"/>
</dbReference>
<dbReference type="InterPro" id="IPR003439">
    <property type="entry name" value="ABC_transporter-like_ATP-bd"/>
</dbReference>
<evidence type="ECO:0000256" key="3">
    <source>
        <dbReference type="ARBA" id="ARBA00022741"/>
    </source>
</evidence>
<feature type="domain" description="ABC transporter" evidence="5">
    <location>
        <begin position="7"/>
        <end position="239"/>
    </location>
</feature>
<organism evidence="6 7">
    <name type="scientific">Ancylobacter defluvii</name>
    <dbReference type="NCBI Taxonomy" id="1282440"/>
    <lineage>
        <taxon>Bacteria</taxon>
        <taxon>Pseudomonadati</taxon>
        <taxon>Pseudomonadota</taxon>
        <taxon>Alphaproteobacteria</taxon>
        <taxon>Hyphomicrobiales</taxon>
        <taxon>Xanthobacteraceae</taxon>
        <taxon>Ancylobacter</taxon>
    </lineage>
</organism>
<evidence type="ECO:0000259" key="5">
    <source>
        <dbReference type="PROSITE" id="PS50893"/>
    </source>
</evidence>
<proteinExistence type="inferred from homology"/>
<accession>A0A9W6NC99</accession>
<evidence type="ECO:0000313" key="6">
    <source>
        <dbReference type="EMBL" id="GLK85573.1"/>
    </source>
</evidence>
<keyword evidence="2" id="KW-0813">Transport</keyword>
<reference evidence="6" key="1">
    <citation type="journal article" date="2014" name="Int. J. Syst. Evol. Microbiol.">
        <title>Complete genome sequence of Corynebacterium casei LMG S-19264T (=DSM 44701T), isolated from a smear-ripened cheese.</title>
        <authorList>
            <consortium name="US DOE Joint Genome Institute (JGI-PGF)"/>
            <person name="Walter F."/>
            <person name="Albersmeier A."/>
            <person name="Kalinowski J."/>
            <person name="Ruckert C."/>
        </authorList>
    </citation>
    <scope>NUCLEOTIDE SEQUENCE</scope>
    <source>
        <strain evidence="6">VKM B-2789</strain>
    </source>
</reference>
<name>A0A9W6NC99_9HYPH</name>
<dbReference type="SMART" id="SM00382">
    <property type="entry name" value="AAA"/>
    <property type="match status" value="1"/>
</dbReference>
<dbReference type="AlphaFoldDB" id="A0A9W6NC99"/>
<reference evidence="6" key="2">
    <citation type="submission" date="2023-01" db="EMBL/GenBank/DDBJ databases">
        <authorList>
            <person name="Sun Q."/>
            <person name="Evtushenko L."/>
        </authorList>
    </citation>
    <scope>NUCLEOTIDE SEQUENCE</scope>
    <source>
        <strain evidence="6">VKM B-2789</strain>
    </source>
</reference>
<dbReference type="RefSeq" id="WP_213359195.1">
    <property type="nucleotide sequence ID" value="NZ_BSFM01000017.1"/>
</dbReference>
<dbReference type="PROSITE" id="PS00211">
    <property type="entry name" value="ABC_TRANSPORTER_1"/>
    <property type="match status" value="1"/>
</dbReference>
<gene>
    <name evidence="6" type="ORF">GCM10017653_36430</name>
</gene>
<protein>
    <submittedName>
        <fullName evidence="6">ABC transporter ATP-binding protein</fullName>
    </submittedName>
</protein>
<dbReference type="InterPro" id="IPR003593">
    <property type="entry name" value="AAA+_ATPase"/>
</dbReference>
<dbReference type="Proteomes" id="UP001143330">
    <property type="component" value="Unassembled WGS sequence"/>
</dbReference>
<dbReference type="PANTHER" id="PTHR42788:SF13">
    <property type="entry name" value="ALIPHATIC SULFONATES IMPORT ATP-BINDING PROTEIN SSUB"/>
    <property type="match status" value="1"/>
</dbReference>
<evidence type="ECO:0000256" key="4">
    <source>
        <dbReference type="ARBA" id="ARBA00022840"/>
    </source>
</evidence>